<gene>
    <name evidence="2" type="ORF">PGT21_009372</name>
</gene>
<feature type="region of interest" description="Disordered" evidence="1">
    <location>
        <begin position="1"/>
        <end position="24"/>
    </location>
</feature>
<proteinExistence type="predicted"/>
<dbReference type="EMBL" id="VSWC01000144">
    <property type="protein sequence ID" value="KAA1077470.1"/>
    <property type="molecule type" value="Genomic_DNA"/>
</dbReference>
<evidence type="ECO:0000313" key="3">
    <source>
        <dbReference type="Proteomes" id="UP000324748"/>
    </source>
</evidence>
<keyword evidence="3" id="KW-1185">Reference proteome</keyword>
<dbReference type="AlphaFoldDB" id="A0A5B0MNH8"/>
<reference evidence="2 3" key="1">
    <citation type="submission" date="2019-05" db="EMBL/GenBank/DDBJ databases">
        <title>Emergence of the Ug99 lineage of the wheat stem rust pathogen through somatic hybridization.</title>
        <authorList>
            <person name="Li F."/>
            <person name="Upadhyaya N.M."/>
            <person name="Sperschneider J."/>
            <person name="Matny O."/>
            <person name="Nguyen-Phuc H."/>
            <person name="Mago R."/>
            <person name="Raley C."/>
            <person name="Miller M.E."/>
            <person name="Silverstein K.A.T."/>
            <person name="Henningsen E."/>
            <person name="Hirsch C.D."/>
            <person name="Visser B."/>
            <person name="Pretorius Z.A."/>
            <person name="Steffenson B.J."/>
            <person name="Schwessinger B."/>
            <person name="Dodds P.N."/>
            <person name="Figueroa M."/>
        </authorList>
    </citation>
    <scope>NUCLEOTIDE SEQUENCE [LARGE SCALE GENOMIC DNA]</scope>
    <source>
        <strain evidence="2">21-0</strain>
    </source>
</reference>
<comment type="caution">
    <text evidence="2">The sequence shown here is derived from an EMBL/GenBank/DDBJ whole genome shotgun (WGS) entry which is preliminary data.</text>
</comment>
<sequence length="51" mass="5960">ENNREELDDKDDRHTANSNDEDYPDDQFVLERFKLNPICHESGIIVVLLGM</sequence>
<accession>A0A5B0MNH8</accession>
<name>A0A5B0MNH8_PUCGR</name>
<feature type="compositionally biased region" description="Basic and acidic residues" evidence="1">
    <location>
        <begin position="1"/>
        <end position="15"/>
    </location>
</feature>
<feature type="non-terminal residue" evidence="2">
    <location>
        <position position="1"/>
    </location>
</feature>
<evidence type="ECO:0000256" key="1">
    <source>
        <dbReference type="SAM" id="MobiDB-lite"/>
    </source>
</evidence>
<protein>
    <submittedName>
        <fullName evidence="2">Uncharacterized protein</fullName>
    </submittedName>
</protein>
<evidence type="ECO:0000313" key="2">
    <source>
        <dbReference type="EMBL" id="KAA1077470.1"/>
    </source>
</evidence>
<organism evidence="2 3">
    <name type="scientific">Puccinia graminis f. sp. tritici</name>
    <dbReference type="NCBI Taxonomy" id="56615"/>
    <lineage>
        <taxon>Eukaryota</taxon>
        <taxon>Fungi</taxon>
        <taxon>Dikarya</taxon>
        <taxon>Basidiomycota</taxon>
        <taxon>Pucciniomycotina</taxon>
        <taxon>Pucciniomycetes</taxon>
        <taxon>Pucciniales</taxon>
        <taxon>Pucciniaceae</taxon>
        <taxon>Puccinia</taxon>
    </lineage>
</organism>
<dbReference type="Proteomes" id="UP000324748">
    <property type="component" value="Unassembled WGS sequence"/>
</dbReference>